<dbReference type="OrthoDB" id="10258062at2759"/>
<name>A0A2T6ZKF2_TUBBO</name>
<keyword evidence="3" id="KW-1185">Reference proteome</keyword>
<proteinExistence type="predicted"/>
<organism evidence="2 3">
    <name type="scientific">Tuber borchii</name>
    <name type="common">White truffle</name>
    <dbReference type="NCBI Taxonomy" id="42251"/>
    <lineage>
        <taxon>Eukaryota</taxon>
        <taxon>Fungi</taxon>
        <taxon>Dikarya</taxon>
        <taxon>Ascomycota</taxon>
        <taxon>Pezizomycotina</taxon>
        <taxon>Pezizomycetes</taxon>
        <taxon>Pezizales</taxon>
        <taxon>Tuberaceae</taxon>
        <taxon>Tuber</taxon>
    </lineage>
</organism>
<reference evidence="2 3" key="1">
    <citation type="submission" date="2017-04" db="EMBL/GenBank/DDBJ databases">
        <title>Draft genome sequence of Tuber borchii Vittad., a whitish edible truffle.</title>
        <authorList>
            <consortium name="DOE Joint Genome Institute"/>
            <person name="Murat C."/>
            <person name="Kuo A."/>
            <person name="Barry K.W."/>
            <person name="Clum A."/>
            <person name="Dockter R.B."/>
            <person name="Fauchery L."/>
            <person name="Iotti M."/>
            <person name="Kohler A."/>
            <person name="Labutti K."/>
            <person name="Lindquist E.A."/>
            <person name="Lipzen A."/>
            <person name="Ohm R.A."/>
            <person name="Wang M."/>
            <person name="Grigoriev I.V."/>
            <person name="Zambonelli A."/>
            <person name="Martin F.M."/>
        </authorList>
    </citation>
    <scope>NUCLEOTIDE SEQUENCE [LARGE SCALE GENOMIC DNA]</scope>
    <source>
        <strain evidence="2 3">Tbo3840</strain>
    </source>
</reference>
<feature type="region of interest" description="Disordered" evidence="1">
    <location>
        <begin position="1"/>
        <end position="22"/>
    </location>
</feature>
<evidence type="ECO:0000313" key="3">
    <source>
        <dbReference type="Proteomes" id="UP000244722"/>
    </source>
</evidence>
<dbReference type="EMBL" id="NESQ01000208">
    <property type="protein sequence ID" value="PUU75977.1"/>
    <property type="molecule type" value="Genomic_DNA"/>
</dbReference>
<accession>A0A2T6ZKF2</accession>
<dbReference type="AlphaFoldDB" id="A0A2T6ZKF2"/>
<sequence length="274" mass="29944">MDLLTPIRASTLSSSSQQNDAPLLTAVTKPTDSPETPINAASIPQSISNLDDILSTLRSRPSADLLSRTLDLLATNIQPHSSYDIRTPTPKASQVVNTLLETTVPDFWNFLSKKEKKQLAECLRSVTGLGGIVSRLRFLSKSKKDAPSDMSFNIQIEELFALLHSVLRAKGFIHQIWEWGNYGPANPKQTMAWKEFTSLIAGGKLLSVTAEADRLLGVGNGGAGRWIGNESLFISWLGQEVAWASSKIDITNEAEWKALSSMIVRALSLGHRGM</sequence>
<feature type="compositionally biased region" description="Polar residues" evidence="1">
    <location>
        <begin position="8"/>
        <end position="20"/>
    </location>
</feature>
<dbReference type="STRING" id="42251.A0A2T6ZKF2"/>
<evidence type="ECO:0000313" key="2">
    <source>
        <dbReference type="EMBL" id="PUU75977.1"/>
    </source>
</evidence>
<protein>
    <submittedName>
        <fullName evidence="2">Uncharacterized protein</fullName>
    </submittedName>
</protein>
<comment type="caution">
    <text evidence="2">The sequence shown here is derived from an EMBL/GenBank/DDBJ whole genome shotgun (WGS) entry which is preliminary data.</text>
</comment>
<evidence type="ECO:0000256" key="1">
    <source>
        <dbReference type="SAM" id="MobiDB-lite"/>
    </source>
</evidence>
<dbReference type="Proteomes" id="UP000244722">
    <property type="component" value="Unassembled WGS sequence"/>
</dbReference>
<gene>
    <name evidence="2" type="ORF">B9Z19DRAFT_293618</name>
</gene>